<dbReference type="OrthoDB" id="8005167at2"/>
<reference evidence="3" key="1">
    <citation type="submission" date="2015-08" db="EMBL/GenBank/DDBJ databases">
        <authorList>
            <person name="Varghese N."/>
        </authorList>
    </citation>
    <scope>NUCLEOTIDE SEQUENCE [LARGE SCALE GENOMIC DNA]</scope>
    <source>
        <strain evidence="3">DSM 23407</strain>
    </source>
</reference>
<evidence type="ECO:0000313" key="2">
    <source>
        <dbReference type="EMBL" id="CUA91658.1"/>
    </source>
</evidence>
<accession>A0A0K6HLJ5</accession>
<keyword evidence="3" id="KW-1185">Reference proteome</keyword>
<evidence type="ECO:0000313" key="3">
    <source>
        <dbReference type="Proteomes" id="UP000183900"/>
    </source>
</evidence>
<evidence type="ECO:0000259" key="1">
    <source>
        <dbReference type="Pfam" id="PF06568"/>
    </source>
</evidence>
<name>A0A0K6HLJ5_9HYPH</name>
<proteinExistence type="predicted"/>
<dbReference type="EMBL" id="CYHE01000001">
    <property type="protein sequence ID" value="CUA91658.1"/>
    <property type="molecule type" value="Genomic_DNA"/>
</dbReference>
<dbReference type="Pfam" id="PF06568">
    <property type="entry name" value="YjiS-like"/>
    <property type="match status" value="1"/>
</dbReference>
<dbReference type="Proteomes" id="UP000183900">
    <property type="component" value="Unassembled WGS sequence"/>
</dbReference>
<gene>
    <name evidence="2" type="ORF">Ga0061067_10114</name>
</gene>
<sequence>MSHVHQCEEPEIVLREARPAHRFSGLLKAVISTLAMWLTVGRTRAQLSELTDDELADIGITREQAAREAARPFWIYRERPRD</sequence>
<protein>
    <submittedName>
        <fullName evidence="2">Uncharacterized conserved protein YjiS, DUF1127 family</fullName>
    </submittedName>
</protein>
<dbReference type="RefSeq" id="WP_082439922.1">
    <property type="nucleotide sequence ID" value="NZ_CYHE01000001.1"/>
</dbReference>
<dbReference type="AlphaFoldDB" id="A0A0K6HLJ5"/>
<organism evidence="2 3">
    <name type="scientific">Pannonibacter indicus</name>
    <dbReference type="NCBI Taxonomy" id="466044"/>
    <lineage>
        <taxon>Bacteria</taxon>
        <taxon>Pseudomonadati</taxon>
        <taxon>Pseudomonadota</taxon>
        <taxon>Alphaproteobacteria</taxon>
        <taxon>Hyphomicrobiales</taxon>
        <taxon>Stappiaceae</taxon>
        <taxon>Pannonibacter</taxon>
    </lineage>
</organism>
<dbReference type="InterPro" id="IPR009506">
    <property type="entry name" value="YjiS-like"/>
</dbReference>
<feature type="domain" description="YjiS-like" evidence="1">
    <location>
        <begin position="42"/>
        <end position="65"/>
    </location>
</feature>